<evidence type="ECO:0000313" key="1">
    <source>
        <dbReference type="EMBL" id="QCG75887.1"/>
    </source>
</evidence>
<organism evidence="1 2">
    <name type="scientific">Pseudomonas phage vB_PaeM_PA5oct</name>
    <dbReference type="NCBI Taxonomy" id="2163605"/>
    <lineage>
        <taxon>Viruses</taxon>
        <taxon>Duplodnaviria</taxon>
        <taxon>Heunggongvirae</taxon>
        <taxon>Uroviricota</taxon>
        <taxon>Caudoviricetes</taxon>
        <taxon>Arenbergviridae</taxon>
        <taxon>Wroclawvirus</taxon>
        <taxon>Wroclawvirus PA5oct</taxon>
    </lineage>
</organism>
<dbReference type="EMBL" id="MK797984">
    <property type="protein sequence ID" value="QCG75887.1"/>
    <property type="molecule type" value="Genomic_DNA"/>
</dbReference>
<protein>
    <submittedName>
        <fullName evidence="1">Uncharacterized protein</fullName>
    </submittedName>
</protein>
<name>A0A4Y5JSZ2_9CAUD</name>
<proteinExistence type="predicted"/>
<accession>A0A4Y5JSZ2</accession>
<evidence type="ECO:0000313" key="2">
    <source>
        <dbReference type="Proteomes" id="UP000316733"/>
    </source>
</evidence>
<sequence>MDFILLLQSHCNEIVYTNQIIDMLNAHNRQFVYGITLPMGRKHVSYNAYCLYNNLCDVIGLLHMQSVLSLIEVKHLKSFSGKTDIIINMVFVNGYLQHAIF</sequence>
<reference evidence="2" key="1">
    <citation type="journal article" date="2020" name="bioRxiv">
        <title>Integrative omics analysis of Pseudomonas aeruginosa virus PA5oct highlights the molecular complexity of jumbo phages.</title>
        <authorList>
            <person name="Lood C."/>
            <person name="Danis-Wlodarczyk K."/>
            <person name="Blasdel B.G."/>
            <person name="Jang H.B."/>
            <person name="Vandenheuvel D."/>
            <person name="Briers Y."/>
            <person name="Noben J.-P."/>
            <person name="van Noort V."/>
            <person name="Drulis-Kawa Z."/>
            <person name="Lavigne R."/>
        </authorList>
    </citation>
    <scope>NUCLEOTIDE SEQUENCE [LARGE SCALE GENOMIC DNA]</scope>
</reference>
<dbReference type="Proteomes" id="UP000316733">
    <property type="component" value="Segment"/>
</dbReference>
<gene>
    <name evidence="1" type="ORF">EST35_0003</name>
</gene>
<keyword evidence="2" id="KW-1185">Reference proteome</keyword>